<evidence type="ECO:0000313" key="2">
    <source>
        <dbReference type="Proteomes" id="UP001148662"/>
    </source>
</evidence>
<evidence type="ECO:0000313" key="1">
    <source>
        <dbReference type="EMBL" id="KAJ3557605.1"/>
    </source>
</evidence>
<gene>
    <name evidence="1" type="ORF">NM688_g1382</name>
</gene>
<protein>
    <submittedName>
        <fullName evidence="1">Uncharacterized protein</fullName>
    </submittedName>
</protein>
<accession>A0ACC1TBV1</accession>
<dbReference type="Proteomes" id="UP001148662">
    <property type="component" value="Unassembled WGS sequence"/>
</dbReference>
<dbReference type="EMBL" id="JANHOG010000145">
    <property type="protein sequence ID" value="KAJ3557605.1"/>
    <property type="molecule type" value="Genomic_DNA"/>
</dbReference>
<reference evidence="1" key="1">
    <citation type="submission" date="2022-07" db="EMBL/GenBank/DDBJ databases">
        <title>Genome Sequence of Phlebia brevispora.</title>
        <authorList>
            <person name="Buettner E."/>
        </authorList>
    </citation>
    <scope>NUCLEOTIDE SEQUENCE</scope>
    <source>
        <strain evidence="1">MPL23</strain>
    </source>
</reference>
<sequence length="377" mass="42285">MHLTPGPSRACINRPHHYHRRLEDFLTFLASSPRTRSYVLELRLIRPRFTNCVDDAQADAGAVATCHLAVLAEVVQKLPHLRTLHLQGVVFPTPEPFVTPSTWVPRSLHRFEYIIPIAYGYSIGVGNATNVLSLFSSIRLLHLQGWNFDLLESTTSPDPLSSELSIEALNLVNFGGIDAFLRKFGPVLASTVSPVTSLQLTVGPQRIFSDALAIGHLWRIVSPTLVNLTLDLKRFQGCEYAGYYMRLYWHIDCASAVPKEADVINSFDMSYCPKLTSATLDLYLQVMPTVPRVLQNAKVILSRLLACPLLHHVTIHADVADLPRLQASHKEPLEKVEAVLLKLLDRRVDITVFSRGLTSWPPLIEDCTTRLFPRIKD</sequence>
<organism evidence="1 2">
    <name type="scientific">Phlebia brevispora</name>
    <dbReference type="NCBI Taxonomy" id="194682"/>
    <lineage>
        <taxon>Eukaryota</taxon>
        <taxon>Fungi</taxon>
        <taxon>Dikarya</taxon>
        <taxon>Basidiomycota</taxon>
        <taxon>Agaricomycotina</taxon>
        <taxon>Agaricomycetes</taxon>
        <taxon>Polyporales</taxon>
        <taxon>Meruliaceae</taxon>
        <taxon>Phlebia</taxon>
    </lineage>
</organism>
<name>A0ACC1TBV1_9APHY</name>
<comment type="caution">
    <text evidence="1">The sequence shown here is derived from an EMBL/GenBank/DDBJ whole genome shotgun (WGS) entry which is preliminary data.</text>
</comment>
<proteinExistence type="predicted"/>
<keyword evidence="2" id="KW-1185">Reference proteome</keyword>